<dbReference type="Gene3D" id="3.30.980.40">
    <property type="match status" value="1"/>
</dbReference>
<sequence length="705" mass="77042">MVKVQHRQNLKQEFLAVLGLAAAVFVLLALLTYHHEDPSWGSYSSAPVKNAIGLVGAYLAGGLFSLLGLAAFLLPLGLVWISLGYFRWAEVDRLWLIGATLFILSASFLLELVNPGPEYFIFSRYPTGGGLIGVVAQGALVRLVGKTGFIFLSLLTFFLGSLLISGLTPSALLKGLSGGFSRAITGLRRRQKSPPSSQSEGGPKIAEPSSERASSEPTIREPEPARVILEDFAPLNETFSGPFRPPSLDLLDDPKTSVGREAREALLARARVLEEKLSDFGVSGRVTEVCPGPVITVYEFEPAPGIKINRVTNLADDLALALKAESVRVLGPIPGKSVVGIEVANPEREIVYLKEIIASEPFRHSPSPLTVALGKDVSGQPVVADLLKMPHLLIAGATGTGKSVCLNAMIISLIYKSTPERLRFLMIDPKRIELSIYDGIPYLLHPVVIEPKNATRALRWAVREMERRYSLLEEAGSRNLESYNEEAEERLPYLVIVIDELADLMLVSSKEVEEALTRLAQMARAAGIHLLVATQRPSVDVLTGIIKANFPARISFQVSSKTDSRTILDTGGAERLLGSGDMLFLPPGTSRLERIHGAFVSEKEVKRVVEFLKSQGPPEYKEDILAQIDVPEGAGEEDDLFEDEKYDEAVEIVIRTGQASISMLQRRLRIGYNRAARLIERMEKEGIVGPSDGVKPRPVLGRRDH</sequence>
<dbReference type="InterPro" id="IPR025199">
    <property type="entry name" value="FtsK_4TM"/>
</dbReference>
<evidence type="ECO:0000256" key="14">
    <source>
        <dbReference type="SAM" id="MobiDB-lite"/>
    </source>
</evidence>
<dbReference type="Pfam" id="PF17854">
    <property type="entry name" value="FtsK_alpha"/>
    <property type="match status" value="1"/>
</dbReference>
<feature type="transmembrane region" description="Helical" evidence="15">
    <location>
        <begin position="94"/>
        <end position="113"/>
    </location>
</feature>
<evidence type="ECO:0000256" key="10">
    <source>
        <dbReference type="ARBA" id="ARBA00023125"/>
    </source>
</evidence>
<comment type="similarity">
    <text evidence="2">Belongs to the FtsK/SpoIIIE/SftA family.</text>
</comment>
<dbReference type="InterPro" id="IPR036390">
    <property type="entry name" value="WH_DNA-bd_sf"/>
</dbReference>
<feature type="transmembrane region" description="Helical" evidence="15">
    <location>
        <begin position="55"/>
        <end position="82"/>
    </location>
</feature>
<comment type="subunit">
    <text evidence="13">Homohexamer. Forms a ring that surrounds DNA.</text>
</comment>
<dbReference type="SMART" id="SM00843">
    <property type="entry name" value="Ftsk_gamma"/>
    <property type="match status" value="1"/>
</dbReference>
<dbReference type="GO" id="GO:0051301">
    <property type="term" value="P:cell division"/>
    <property type="evidence" value="ECO:0007669"/>
    <property type="project" value="UniProtKB-KW"/>
</dbReference>
<dbReference type="Gene3D" id="1.10.10.10">
    <property type="entry name" value="Winged helix-like DNA-binding domain superfamily/Winged helix DNA-binding domain"/>
    <property type="match status" value="1"/>
</dbReference>
<keyword evidence="17" id="KW-1185">Reference proteome</keyword>
<dbReference type="PROSITE" id="PS50901">
    <property type="entry name" value="FTSK"/>
    <property type="match status" value="1"/>
</dbReference>
<dbReference type="InterPro" id="IPR003593">
    <property type="entry name" value="AAA+_ATPase"/>
</dbReference>
<dbReference type="InterPro" id="IPR050206">
    <property type="entry name" value="FtsK/SpoIIIE/SftA"/>
</dbReference>
<dbReference type="SUPFAM" id="SSF52540">
    <property type="entry name" value="P-loop containing nucleoside triphosphate hydrolases"/>
    <property type="match status" value="1"/>
</dbReference>
<evidence type="ECO:0000256" key="1">
    <source>
        <dbReference type="ARBA" id="ARBA00004651"/>
    </source>
</evidence>
<evidence type="ECO:0000256" key="3">
    <source>
        <dbReference type="ARBA" id="ARBA00022475"/>
    </source>
</evidence>
<evidence type="ECO:0000313" key="17">
    <source>
        <dbReference type="Proteomes" id="UP000502179"/>
    </source>
</evidence>
<organism evidence="16 17">
    <name type="scientific">Thermosulfuriphilus ammonigenes</name>
    <dbReference type="NCBI Taxonomy" id="1936021"/>
    <lineage>
        <taxon>Bacteria</taxon>
        <taxon>Pseudomonadati</taxon>
        <taxon>Thermodesulfobacteriota</taxon>
        <taxon>Thermodesulfobacteria</taxon>
        <taxon>Thermodesulfobacteriales</taxon>
        <taxon>Thermodesulfobacteriaceae</taxon>
        <taxon>Thermosulfuriphilus</taxon>
    </lineage>
</organism>
<proteinExistence type="inferred from homology"/>
<dbReference type="Pfam" id="PF01580">
    <property type="entry name" value="FtsK_SpoIIIE"/>
    <property type="match status" value="1"/>
</dbReference>
<dbReference type="KEGG" id="tav:G4V39_04435"/>
<keyword evidence="4" id="KW-0132">Cell division</keyword>
<dbReference type="InterPro" id="IPR002543">
    <property type="entry name" value="FtsK_dom"/>
</dbReference>
<evidence type="ECO:0000256" key="7">
    <source>
        <dbReference type="ARBA" id="ARBA00022829"/>
    </source>
</evidence>
<dbReference type="Gene3D" id="3.40.50.300">
    <property type="entry name" value="P-loop containing nucleotide triphosphate hydrolases"/>
    <property type="match status" value="1"/>
</dbReference>
<keyword evidence="3" id="KW-1003">Cell membrane</keyword>
<keyword evidence="12" id="KW-0131">Cell cycle</keyword>
<feature type="transmembrane region" description="Helical" evidence="15">
    <location>
        <begin position="119"/>
        <end position="141"/>
    </location>
</feature>
<keyword evidence="7" id="KW-0159">Chromosome partition</keyword>
<dbReference type="AlphaFoldDB" id="A0A6G7PVU6"/>
<name>A0A6G7PVU6_9BACT</name>
<keyword evidence="9 15" id="KW-1133">Transmembrane helix</keyword>
<evidence type="ECO:0000256" key="13">
    <source>
        <dbReference type="ARBA" id="ARBA00025923"/>
    </source>
</evidence>
<keyword evidence="11 15" id="KW-0472">Membrane</keyword>
<dbReference type="InterPro" id="IPR036388">
    <property type="entry name" value="WH-like_DNA-bd_sf"/>
</dbReference>
<evidence type="ECO:0000256" key="8">
    <source>
        <dbReference type="ARBA" id="ARBA00022840"/>
    </source>
</evidence>
<protein>
    <submittedName>
        <fullName evidence="16">DNA translocase FtsK</fullName>
    </submittedName>
</protein>
<keyword evidence="8" id="KW-0067">ATP-binding</keyword>
<accession>A0A6G7PVU6</accession>
<dbReference type="PANTHER" id="PTHR22683">
    <property type="entry name" value="SPORULATION PROTEIN RELATED"/>
    <property type="match status" value="1"/>
</dbReference>
<dbReference type="PANTHER" id="PTHR22683:SF41">
    <property type="entry name" value="DNA TRANSLOCASE FTSK"/>
    <property type="match status" value="1"/>
</dbReference>
<comment type="subcellular location">
    <subcellularLocation>
        <location evidence="1">Cell membrane</location>
        <topology evidence="1">Multi-pass membrane protein</topology>
    </subcellularLocation>
</comment>
<evidence type="ECO:0000256" key="12">
    <source>
        <dbReference type="ARBA" id="ARBA00023306"/>
    </source>
</evidence>
<dbReference type="RefSeq" id="WP_166031787.1">
    <property type="nucleotide sequence ID" value="NZ_CP048877.1"/>
</dbReference>
<dbReference type="EMBL" id="CP048877">
    <property type="protein sequence ID" value="QIJ71568.1"/>
    <property type="molecule type" value="Genomic_DNA"/>
</dbReference>
<feature type="transmembrane region" description="Helical" evidence="15">
    <location>
        <begin position="14"/>
        <end position="35"/>
    </location>
</feature>
<dbReference type="Pfam" id="PF13491">
    <property type="entry name" value="FtsK_4TM"/>
    <property type="match status" value="1"/>
</dbReference>
<evidence type="ECO:0000256" key="2">
    <source>
        <dbReference type="ARBA" id="ARBA00006474"/>
    </source>
</evidence>
<feature type="region of interest" description="Disordered" evidence="14">
    <location>
        <begin position="187"/>
        <end position="220"/>
    </location>
</feature>
<evidence type="ECO:0000256" key="9">
    <source>
        <dbReference type="ARBA" id="ARBA00022989"/>
    </source>
</evidence>
<evidence type="ECO:0000256" key="4">
    <source>
        <dbReference type="ARBA" id="ARBA00022618"/>
    </source>
</evidence>
<evidence type="ECO:0000256" key="11">
    <source>
        <dbReference type="ARBA" id="ARBA00023136"/>
    </source>
</evidence>
<evidence type="ECO:0000256" key="15">
    <source>
        <dbReference type="SAM" id="Phobius"/>
    </source>
</evidence>
<dbReference type="InterPro" id="IPR018541">
    <property type="entry name" value="Ftsk_gamma"/>
</dbReference>
<reference evidence="16 17" key="1">
    <citation type="submission" date="2020-02" db="EMBL/GenBank/DDBJ databases">
        <title>Genome analysis of Thermosulfuriphilus ammonigenes ST65T, an anaerobic thermophilic chemolithoautotrophic bacterium isolated from a deep-sea hydrothermal vent.</title>
        <authorList>
            <person name="Slobodkina G."/>
            <person name="Allioux M."/>
            <person name="Merkel A."/>
            <person name="Alain K."/>
            <person name="Jebbar M."/>
            <person name="Slobodkin A."/>
        </authorList>
    </citation>
    <scope>NUCLEOTIDE SEQUENCE [LARGE SCALE GENOMIC DNA]</scope>
    <source>
        <strain evidence="16 17">ST65</strain>
    </source>
</reference>
<feature type="transmembrane region" description="Helical" evidence="15">
    <location>
        <begin position="148"/>
        <end position="167"/>
    </location>
</feature>
<dbReference type="Proteomes" id="UP000502179">
    <property type="component" value="Chromosome"/>
</dbReference>
<feature type="compositionally biased region" description="Basic and acidic residues" evidence="14">
    <location>
        <begin position="209"/>
        <end position="220"/>
    </location>
</feature>
<dbReference type="GO" id="GO:0005886">
    <property type="term" value="C:plasma membrane"/>
    <property type="evidence" value="ECO:0007669"/>
    <property type="project" value="UniProtKB-SubCell"/>
</dbReference>
<dbReference type="GO" id="GO:0005524">
    <property type="term" value="F:ATP binding"/>
    <property type="evidence" value="ECO:0007669"/>
    <property type="project" value="UniProtKB-UniRule"/>
</dbReference>
<dbReference type="SUPFAM" id="SSF46785">
    <property type="entry name" value="Winged helix' DNA-binding domain"/>
    <property type="match status" value="1"/>
</dbReference>
<keyword evidence="6" id="KW-0547">Nucleotide-binding</keyword>
<dbReference type="GO" id="GO:0007059">
    <property type="term" value="P:chromosome segregation"/>
    <property type="evidence" value="ECO:0007669"/>
    <property type="project" value="UniProtKB-KW"/>
</dbReference>
<dbReference type="CDD" id="cd01127">
    <property type="entry name" value="TrwB_TraG_TraD_VirD4"/>
    <property type="match status" value="1"/>
</dbReference>
<evidence type="ECO:0000256" key="6">
    <source>
        <dbReference type="ARBA" id="ARBA00022741"/>
    </source>
</evidence>
<dbReference type="GO" id="GO:0003677">
    <property type="term" value="F:DNA binding"/>
    <property type="evidence" value="ECO:0007669"/>
    <property type="project" value="UniProtKB-KW"/>
</dbReference>
<dbReference type="SMART" id="SM00382">
    <property type="entry name" value="AAA"/>
    <property type="match status" value="1"/>
</dbReference>
<dbReference type="Pfam" id="PF09397">
    <property type="entry name" value="FtsK_gamma"/>
    <property type="match status" value="1"/>
</dbReference>
<dbReference type="InterPro" id="IPR027417">
    <property type="entry name" value="P-loop_NTPase"/>
</dbReference>
<evidence type="ECO:0000256" key="5">
    <source>
        <dbReference type="ARBA" id="ARBA00022692"/>
    </source>
</evidence>
<keyword evidence="5 15" id="KW-0812">Transmembrane</keyword>
<dbReference type="InterPro" id="IPR041027">
    <property type="entry name" value="FtsK_alpha"/>
</dbReference>
<keyword evidence="10" id="KW-0238">DNA-binding</keyword>
<evidence type="ECO:0000313" key="16">
    <source>
        <dbReference type="EMBL" id="QIJ71568.1"/>
    </source>
</evidence>
<gene>
    <name evidence="16" type="ORF">G4V39_04435</name>
</gene>